<dbReference type="AlphaFoldDB" id="A0A4P9ZIW9"/>
<gene>
    <name evidence="1" type="ORF">BJ085DRAFT_35002</name>
</gene>
<name>A0A4P9ZIW9_9FUNG</name>
<proteinExistence type="predicted"/>
<evidence type="ECO:0000313" key="1">
    <source>
        <dbReference type="EMBL" id="RKP33137.1"/>
    </source>
</evidence>
<keyword evidence="2" id="KW-1185">Reference proteome</keyword>
<dbReference type="EMBL" id="ML004338">
    <property type="protein sequence ID" value="RKP33137.1"/>
    <property type="molecule type" value="Genomic_DNA"/>
</dbReference>
<dbReference type="Proteomes" id="UP000268162">
    <property type="component" value="Unassembled WGS sequence"/>
</dbReference>
<evidence type="ECO:0000313" key="2">
    <source>
        <dbReference type="Proteomes" id="UP000268162"/>
    </source>
</evidence>
<reference evidence="2" key="1">
    <citation type="journal article" date="2018" name="Nat. Microbiol.">
        <title>Leveraging single-cell genomics to expand the fungal tree of life.</title>
        <authorList>
            <person name="Ahrendt S.R."/>
            <person name="Quandt C.A."/>
            <person name="Ciobanu D."/>
            <person name="Clum A."/>
            <person name="Salamov A."/>
            <person name="Andreopoulos B."/>
            <person name="Cheng J.F."/>
            <person name="Woyke T."/>
            <person name="Pelin A."/>
            <person name="Henrissat B."/>
            <person name="Reynolds N.K."/>
            <person name="Benny G.L."/>
            <person name="Smith M.E."/>
            <person name="James T.Y."/>
            <person name="Grigoriev I.V."/>
        </authorList>
    </citation>
    <scope>NUCLEOTIDE SEQUENCE [LARGE SCALE GENOMIC DNA]</scope>
    <source>
        <strain evidence="2">RSA 468</strain>
    </source>
</reference>
<sequence length="131" mass="14806">MVNPATYDTWSLIAVALVGLNLILERIASAPVIPRGVQGPAEFKDFLDLKAYFQTMSVAQFQQHATIVDSMFDRYLLSNSRRKGMMLVYLSEKQKRGVSFCERDIMALPILSEWLAQVQSLLNRQPSAHTT</sequence>
<organism evidence="1 2">
    <name type="scientific">Dimargaris cristalligena</name>
    <dbReference type="NCBI Taxonomy" id="215637"/>
    <lineage>
        <taxon>Eukaryota</taxon>
        <taxon>Fungi</taxon>
        <taxon>Fungi incertae sedis</taxon>
        <taxon>Zoopagomycota</taxon>
        <taxon>Kickxellomycotina</taxon>
        <taxon>Dimargaritomycetes</taxon>
        <taxon>Dimargaritales</taxon>
        <taxon>Dimargaritaceae</taxon>
        <taxon>Dimargaris</taxon>
    </lineage>
</organism>
<accession>A0A4P9ZIW9</accession>
<protein>
    <submittedName>
        <fullName evidence="1">Uncharacterized protein</fullName>
    </submittedName>
</protein>